<dbReference type="PANTHER" id="PTHR38733:SF1">
    <property type="entry name" value="TYPE IV METHYL-DIRECTED RESTRICTION ENZYME ECOKMCRBC"/>
    <property type="match status" value="1"/>
</dbReference>
<accession>A0A2S8G066</accession>
<dbReference type="InterPro" id="IPR011604">
    <property type="entry name" value="PDDEXK-like_dom_sf"/>
</dbReference>
<sequence>MTDSSPTIICYELGSDEPPWTGSLESVHDDLHILHRLNDRRVIGLSMDGNHVEITGTDRVGLILLPSGRRLCIRSKVKSLVLLEWLVLVGEFPNIRHWIQDHGVSVGDDLPECLARLFLLELEKLTKNYLRREYMPVTSSSSTVRGRIQTTRLHRQLQHLPQIPIRYRTQTLDTPANMVLAMALDRLPVLLPMKSLEDARRLSSLQDQWAGIHRVSGGHAALVAETQWARPPGYASALQLARLILMGASPTDAGGHGGQVFTVSMASIWERGIRKIFEGLAPATGWASAPSSDRTRAWDDSANTHDPNRWLTVDILLSHEGKRWALDTKYKTHFGHEHRTDRFQMCAYALAFNASKATLIYPTAQTVGQHRTLLHTTVGNVDITVDSIELPMWMGPSECRKCLATYSQPSLEQLAQ</sequence>
<gene>
    <name evidence="1" type="ORF">C5Y83_07795</name>
</gene>
<dbReference type="Proteomes" id="UP000238322">
    <property type="component" value="Unassembled WGS sequence"/>
</dbReference>
<name>A0A2S8G066_9BACT</name>
<dbReference type="EMBL" id="PUHY01000005">
    <property type="protein sequence ID" value="PQO37835.1"/>
    <property type="molecule type" value="Genomic_DNA"/>
</dbReference>
<evidence type="ECO:0000313" key="1">
    <source>
        <dbReference type="EMBL" id="PQO37835.1"/>
    </source>
</evidence>
<dbReference type="Gene3D" id="3.90.320.10">
    <property type="match status" value="1"/>
</dbReference>
<dbReference type="AlphaFoldDB" id="A0A2S8G066"/>
<comment type="caution">
    <text evidence="1">The sequence shown here is derived from an EMBL/GenBank/DDBJ whole genome shotgun (WGS) entry which is preliminary data.</text>
</comment>
<dbReference type="RefSeq" id="WP_105329084.1">
    <property type="nucleotide sequence ID" value="NZ_PUHY01000005.1"/>
</dbReference>
<organism evidence="1 2">
    <name type="scientific">Blastopirellula marina</name>
    <dbReference type="NCBI Taxonomy" id="124"/>
    <lineage>
        <taxon>Bacteria</taxon>
        <taxon>Pseudomonadati</taxon>
        <taxon>Planctomycetota</taxon>
        <taxon>Planctomycetia</taxon>
        <taxon>Pirellulales</taxon>
        <taxon>Pirellulaceae</taxon>
        <taxon>Blastopirellula</taxon>
    </lineage>
</organism>
<evidence type="ECO:0008006" key="3">
    <source>
        <dbReference type="Google" id="ProtNLM"/>
    </source>
</evidence>
<dbReference type="InterPro" id="IPR019292">
    <property type="entry name" value="McrC"/>
</dbReference>
<proteinExistence type="predicted"/>
<protein>
    <recommendedName>
        <fullName evidence="3">Restriction endonuclease</fullName>
    </recommendedName>
</protein>
<reference evidence="1 2" key="1">
    <citation type="submission" date="2018-02" db="EMBL/GenBank/DDBJ databases">
        <title>Comparative genomes isolates from brazilian mangrove.</title>
        <authorList>
            <person name="Araujo J.E."/>
            <person name="Taketani R.G."/>
            <person name="Silva M.C.P."/>
            <person name="Loureco M.V."/>
            <person name="Andreote F.D."/>
        </authorList>
    </citation>
    <scope>NUCLEOTIDE SEQUENCE [LARGE SCALE GENOMIC DNA]</scope>
    <source>
        <strain evidence="1 2">Hex-1 MGV</strain>
    </source>
</reference>
<dbReference type="Pfam" id="PF10117">
    <property type="entry name" value="McrBC"/>
    <property type="match status" value="1"/>
</dbReference>
<evidence type="ECO:0000313" key="2">
    <source>
        <dbReference type="Proteomes" id="UP000238322"/>
    </source>
</evidence>
<dbReference type="OrthoDB" id="307209at2"/>
<dbReference type="PANTHER" id="PTHR38733">
    <property type="entry name" value="PROTEIN MCRC"/>
    <property type="match status" value="1"/>
</dbReference>